<evidence type="ECO:0000256" key="1">
    <source>
        <dbReference type="SAM" id="SignalP"/>
    </source>
</evidence>
<accession>A0ABU0FAN0</accession>
<feature type="chain" id="PRO_5047021537" evidence="1">
    <location>
        <begin position="24"/>
        <end position="82"/>
    </location>
</feature>
<organism evidence="2 3">
    <name type="scientific">Labrys monachus</name>
    <dbReference type="NCBI Taxonomy" id="217067"/>
    <lineage>
        <taxon>Bacteria</taxon>
        <taxon>Pseudomonadati</taxon>
        <taxon>Pseudomonadota</taxon>
        <taxon>Alphaproteobacteria</taxon>
        <taxon>Hyphomicrobiales</taxon>
        <taxon>Xanthobacteraceae</taxon>
        <taxon>Labrys</taxon>
    </lineage>
</organism>
<evidence type="ECO:0000313" key="3">
    <source>
        <dbReference type="Proteomes" id="UP001237448"/>
    </source>
</evidence>
<keyword evidence="3" id="KW-1185">Reference proteome</keyword>
<dbReference type="RefSeq" id="WP_307424389.1">
    <property type="nucleotide sequence ID" value="NZ_JAUSVK010000001.1"/>
</dbReference>
<sequence>MKIAIVSAIAAAVIAGSATAALADGMDEDFYAIQRGEPYAGAAPVNHAAPEAVPGRRVFLNGYQPAYAVRHHQRRLPRKIEQ</sequence>
<keyword evidence="1" id="KW-0732">Signal</keyword>
<protein>
    <submittedName>
        <fullName evidence="2">Uncharacterized protein</fullName>
    </submittedName>
</protein>
<reference evidence="2 3" key="1">
    <citation type="submission" date="2023-07" db="EMBL/GenBank/DDBJ databases">
        <title>Genomic Encyclopedia of Type Strains, Phase IV (KMG-IV): sequencing the most valuable type-strain genomes for metagenomic binning, comparative biology and taxonomic classification.</title>
        <authorList>
            <person name="Goeker M."/>
        </authorList>
    </citation>
    <scope>NUCLEOTIDE SEQUENCE [LARGE SCALE GENOMIC DNA]</scope>
    <source>
        <strain evidence="2 3">DSM 5896</strain>
    </source>
</reference>
<dbReference type="Proteomes" id="UP001237448">
    <property type="component" value="Unassembled WGS sequence"/>
</dbReference>
<proteinExistence type="predicted"/>
<comment type="caution">
    <text evidence="2">The sequence shown here is derived from an EMBL/GenBank/DDBJ whole genome shotgun (WGS) entry which is preliminary data.</text>
</comment>
<evidence type="ECO:0000313" key="2">
    <source>
        <dbReference type="EMBL" id="MDQ0391674.1"/>
    </source>
</evidence>
<dbReference type="EMBL" id="JAUSVK010000001">
    <property type="protein sequence ID" value="MDQ0391674.1"/>
    <property type="molecule type" value="Genomic_DNA"/>
</dbReference>
<gene>
    <name evidence="2" type="ORF">J3R73_001466</name>
</gene>
<name>A0ABU0FAN0_9HYPH</name>
<feature type="signal peptide" evidence="1">
    <location>
        <begin position="1"/>
        <end position="23"/>
    </location>
</feature>